<evidence type="ECO:0000313" key="12">
    <source>
        <dbReference type="EMBL" id="KAJ6638574.1"/>
    </source>
</evidence>
<dbReference type="PIRSF" id="PIRSF036696">
    <property type="entry name" value="ACY-1"/>
    <property type="match status" value="1"/>
</dbReference>
<reference evidence="12" key="1">
    <citation type="submission" date="2022-07" db="EMBL/GenBank/DDBJ databases">
        <authorList>
            <person name="Trinca V."/>
            <person name="Uliana J.V.C."/>
            <person name="Torres T.T."/>
            <person name="Ward R.J."/>
            <person name="Monesi N."/>
        </authorList>
    </citation>
    <scope>NUCLEOTIDE SEQUENCE</scope>
    <source>
        <strain evidence="12">HSMRA1968</strain>
        <tissue evidence="12">Whole embryos</tissue>
    </source>
</reference>
<evidence type="ECO:0000259" key="11">
    <source>
        <dbReference type="Pfam" id="PF07687"/>
    </source>
</evidence>
<dbReference type="GO" id="GO:0046872">
    <property type="term" value="F:metal ion binding"/>
    <property type="evidence" value="ECO:0007669"/>
    <property type="project" value="UniProtKB-KW"/>
</dbReference>
<evidence type="ECO:0000256" key="1">
    <source>
        <dbReference type="ARBA" id="ARBA00004496"/>
    </source>
</evidence>
<gene>
    <name evidence="12" type="primary">ACY1_1</name>
    <name evidence="12" type="ORF">Bhyg_11311</name>
</gene>
<evidence type="ECO:0000313" key="13">
    <source>
        <dbReference type="Proteomes" id="UP001151699"/>
    </source>
</evidence>
<keyword evidence="5 10" id="KW-0479">Metal-binding</keyword>
<evidence type="ECO:0000256" key="8">
    <source>
        <dbReference type="ARBA" id="ARBA00029656"/>
    </source>
</evidence>
<feature type="active site" evidence="9">
    <location>
        <position position="81"/>
    </location>
</feature>
<dbReference type="InterPro" id="IPR036264">
    <property type="entry name" value="Bact_exopeptidase_dim_dom"/>
</dbReference>
<keyword evidence="7 10" id="KW-0862">Zinc</keyword>
<evidence type="ECO:0000256" key="9">
    <source>
        <dbReference type="PIRSR" id="PIRSR036696-1"/>
    </source>
</evidence>
<feature type="binding site" evidence="10">
    <location>
        <position position="415"/>
    </location>
    <ligand>
        <name>Zn(2+)</name>
        <dbReference type="ChEBI" id="CHEBI:29105"/>
        <label>2</label>
    </ligand>
</feature>
<dbReference type="PANTHER" id="PTHR45892:SF1">
    <property type="entry name" value="AMINOACYLASE-1"/>
    <property type="match status" value="1"/>
</dbReference>
<dbReference type="InterPro" id="IPR010159">
    <property type="entry name" value="N-acyl_aa_amidohydrolase"/>
</dbReference>
<dbReference type="Gene3D" id="1.10.150.900">
    <property type="match status" value="1"/>
</dbReference>
<feature type="binding site" evidence="10">
    <location>
        <position position="79"/>
    </location>
    <ligand>
        <name>Zn(2+)</name>
        <dbReference type="ChEBI" id="CHEBI:29105"/>
        <label>1</label>
    </ligand>
</feature>
<dbReference type="InterPro" id="IPR052083">
    <property type="entry name" value="Aminoacylase-1_M20A"/>
</dbReference>
<dbReference type="PANTHER" id="PTHR45892">
    <property type="entry name" value="AMINOACYLASE-1"/>
    <property type="match status" value="1"/>
</dbReference>
<comment type="subcellular location">
    <subcellularLocation>
        <location evidence="1">Cytoplasm</location>
    </subcellularLocation>
</comment>
<name>A0A9Q0MWP3_9DIPT</name>
<dbReference type="Gene3D" id="3.40.630.10">
    <property type="entry name" value="Zn peptidases"/>
    <property type="match status" value="1"/>
</dbReference>
<dbReference type="CDD" id="cd05646">
    <property type="entry name" value="M20_AcylaseI_like"/>
    <property type="match status" value="1"/>
</dbReference>
<dbReference type="SUPFAM" id="SSF55031">
    <property type="entry name" value="Bacterial exopeptidase dimerisation domain"/>
    <property type="match status" value="1"/>
</dbReference>
<comment type="caution">
    <text evidence="12">The sequence shown here is derived from an EMBL/GenBank/DDBJ whole genome shotgun (WGS) entry which is preliminary data.</text>
</comment>
<feature type="domain" description="Peptidase M20 dimerisation" evidence="11">
    <location>
        <begin position="205"/>
        <end position="307"/>
    </location>
</feature>
<dbReference type="EC" id="3.5.1.14" evidence="3"/>
<dbReference type="GO" id="GO:0004046">
    <property type="term" value="F:aminoacylase activity"/>
    <property type="evidence" value="ECO:0007669"/>
    <property type="project" value="UniProtKB-EC"/>
</dbReference>
<keyword evidence="13" id="KW-1185">Reference proteome</keyword>
<dbReference type="Gene3D" id="3.30.70.360">
    <property type="match status" value="1"/>
</dbReference>
<dbReference type="InterPro" id="IPR002933">
    <property type="entry name" value="Peptidase_M20"/>
</dbReference>
<dbReference type="NCBIfam" id="TIGR01880">
    <property type="entry name" value="Ac-peptdase-euk"/>
    <property type="match status" value="1"/>
</dbReference>
<evidence type="ECO:0000256" key="4">
    <source>
        <dbReference type="ARBA" id="ARBA00022490"/>
    </source>
</evidence>
<evidence type="ECO:0000256" key="6">
    <source>
        <dbReference type="ARBA" id="ARBA00022801"/>
    </source>
</evidence>
<feature type="binding site" evidence="10">
    <location>
        <position position="165"/>
    </location>
    <ligand>
        <name>Zn(2+)</name>
        <dbReference type="ChEBI" id="CHEBI:29105"/>
        <label>2</label>
    </ligand>
</feature>
<evidence type="ECO:0000256" key="7">
    <source>
        <dbReference type="ARBA" id="ARBA00022833"/>
    </source>
</evidence>
<dbReference type="GO" id="GO:0005737">
    <property type="term" value="C:cytoplasm"/>
    <property type="evidence" value="ECO:0007669"/>
    <property type="project" value="UniProtKB-SubCell"/>
</dbReference>
<sequence>MPSWESNEEIQIFREYLQIPSVHPDIDYEPCIEFLKKQAKSLELPYNIYTPSGDPKKPIFIMTWIGTEPSLPSVVLNSHMDVVPVFPEKWTHPPFSADVDSEGRIFARGSQDMKCVGVQYLAAIRALKKEGITLKRTIHIIFVPGEIKNKKSTPKKLIYRLTDEEIGGVDGMKVFVHAKEFKDLNAGFSLDEGLASENDVFAVYYAERSIWKVTFHCNGTAGHGSLLLHNTAGVKLNYILNKMTEFRSEESKKLDENPNLTIGDVTTVNLTMINGGVQSNVIPPLMSITFDVRIAIDRSLEEFESMVINNIYTPRNVIRIGVYWKKFFCSLVHRLAKEAGGDIDIEIGQKELHAPVTKMDATNKFWVAFKEAIDELGLKIRPQVFPGGTDSRFIRAVNIPAIGFSPIYNTPVLLHDHDEFLPVDVYLRGIEIYKKIIPKVANI</sequence>
<comment type="similarity">
    <text evidence="2">Belongs to the peptidase M20A family.</text>
</comment>
<dbReference type="AlphaFoldDB" id="A0A9Q0MWP3"/>
<accession>A0A9Q0MWP3</accession>
<dbReference type="InterPro" id="IPR011650">
    <property type="entry name" value="Peptidase_M20_dimer"/>
</dbReference>
<organism evidence="12 13">
    <name type="scientific">Pseudolycoriella hygida</name>
    <dbReference type="NCBI Taxonomy" id="35572"/>
    <lineage>
        <taxon>Eukaryota</taxon>
        <taxon>Metazoa</taxon>
        <taxon>Ecdysozoa</taxon>
        <taxon>Arthropoda</taxon>
        <taxon>Hexapoda</taxon>
        <taxon>Insecta</taxon>
        <taxon>Pterygota</taxon>
        <taxon>Neoptera</taxon>
        <taxon>Endopterygota</taxon>
        <taxon>Diptera</taxon>
        <taxon>Nematocera</taxon>
        <taxon>Sciaroidea</taxon>
        <taxon>Sciaridae</taxon>
        <taxon>Pseudolycoriella</taxon>
    </lineage>
</organism>
<dbReference type="SUPFAM" id="SSF53187">
    <property type="entry name" value="Zn-dependent exopeptidases"/>
    <property type="match status" value="1"/>
</dbReference>
<evidence type="ECO:0000256" key="10">
    <source>
        <dbReference type="PIRSR" id="PIRSR036696-2"/>
    </source>
</evidence>
<evidence type="ECO:0000256" key="3">
    <source>
        <dbReference type="ARBA" id="ARBA00011913"/>
    </source>
</evidence>
<feature type="binding site" evidence="10">
    <location>
        <position position="192"/>
    </location>
    <ligand>
        <name>Zn(2+)</name>
        <dbReference type="ChEBI" id="CHEBI:29105"/>
        <label>1</label>
    </ligand>
</feature>
<dbReference type="Pfam" id="PF01546">
    <property type="entry name" value="Peptidase_M20"/>
    <property type="match status" value="1"/>
</dbReference>
<dbReference type="FunFam" id="3.30.70.360:FF:000005">
    <property type="entry name" value="Putative Aminoacylase-1"/>
    <property type="match status" value="1"/>
</dbReference>
<dbReference type="OrthoDB" id="3064516at2759"/>
<dbReference type="GO" id="GO:0006520">
    <property type="term" value="P:amino acid metabolic process"/>
    <property type="evidence" value="ECO:0007669"/>
    <property type="project" value="InterPro"/>
</dbReference>
<keyword evidence="6" id="KW-0378">Hydrolase</keyword>
<evidence type="ECO:0000256" key="5">
    <source>
        <dbReference type="ARBA" id="ARBA00022723"/>
    </source>
</evidence>
<dbReference type="Pfam" id="PF07687">
    <property type="entry name" value="M20_dimer"/>
    <property type="match status" value="1"/>
</dbReference>
<feature type="active site" description="Proton acceptor" evidence="9">
    <location>
        <position position="164"/>
    </location>
</feature>
<proteinExistence type="inferred from homology"/>
<dbReference type="FunFam" id="3.40.630.10:FF:000019">
    <property type="entry name" value="Aminoacylase 1"/>
    <property type="match status" value="1"/>
</dbReference>
<keyword evidence="4" id="KW-0963">Cytoplasm</keyword>
<feature type="binding site" evidence="10">
    <location>
        <position position="112"/>
    </location>
    <ligand>
        <name>Zn(2+)</name>
        <dbReference type="ChEBI" id="CHEBI:29105"/>
        <label>2</label>
    </ligand>
</feature>
<dbReference type="Proteomes" id="UP001151699">
    <property type="component" value="Chromosome X"/>
</dbReference>
<evidence type="ECO:0000256" key="2">
    <source>
        <dbReference type="ARBA" id="ARBA00006247"/>
    </source>
</evidence>
<dbReference type="EMBL" id="WJQU01000003">
    <property type="protein sequence ID" value="KAJ6638574.1"/>
    <property type="molecule type" value="Genomic_DNA"/>
</dbReference>
<comment type="cofactor">
    <cofactor evidence="10">
        <name>Zn(2+)</name>
        <dbReference type="ChEBI" id="CHEBI:29105"/>
    </cofactor>
    <text evidence="10">Binds 2 Zn(2+) ions per subunit.</text>
</comment>
<feature type="binding site" evidence="10">
    <location>
        <position position="112"/>
    </location>
    <ligand>
        <name>Zn(2+)</name>
        <dbReference type="ChEBI" id="CHEBI:29105"/>
        <label>1</label>
    </ligand>
</feature>
<dbReference type="FunFam" id="1.10.150.900:FF:000001">
    <property type="entry name" value="Aminoacylase-1, putative"/>
    <property type="match status" value="1"/>
</dbReference>
<protein>
    <recommendedName>
        <fullName evidence="3">N-acyl-aliphatic-L-amino acid amidohydrolase</fullName>
        <ecNumber evidence="3">3.5.1.14</ecNumber>
    </recommendedName>
    <alternativeName>
        <fullName evidence="8">N-acyl-L-amino-acid amidohydrolase</fullName>
    </alternativeName>
</protein>